<dbReference type="EMBL" id="ASHM01093061">
    <property type="protein sequence ID" value="PNX64445.1"/>
    <property type="molecule type" value="Genomic_DNA"/>
</dbReference>
<dbReference type="Gene3D" id="2.130.10.10">
    <property type="entry name" value="YVTN repeat-like/Quinoprotein amine dehydrogenase"/>
    <property type="match status" value="1"/>
</dbReference>
<name>A0A2K3KDQ6_TRIPR</name>
<feature type="non-terminal residue" evidence="4">
    <location>
        <position position="1"/>
    </location>
</feature>
<evidence type="ECO:0000256" key="3">
    <source>
        <dbReference type="PROSITE-ProRule" id="PRU00221"/>
    </source>
</evidence>
<feature type="non-terminal residue" evidence="4">
    <location>
        <position position="80"/>
    </location>
</feature>
<dbReference type="STRING" id="57577.A0A2K3KDQ6"/>
<dbReference type="PROSITE" id="PS00678">
    <property type="entry name" value="WD_REPEATS_1"/>
    <property type="match status" value="1"/>
</dbReference>
<dbReference type="Proteomes" id="UP000236291">
    <property type="component" value="Unassembled WGS sequence"/>
</dbReference>
<accession>A0A2K3KDQ6</accession>
<dbReference type="PROSITE" id="PS50082">
    <property type="entry name" value="WD_REPEATS_2"/>
    <property type="match status" value="1"/>
</dbReference>
<keyword evidence="1 3" id="KW-0853">WD repeat</keyword>
<feature type="repeat" description="WD" evidence="3">
    <location>
        <begin position="1"/>
        <end position="36"/>
    </location>
</feature>
<gene>
    <name evidence="4" type="ORF">L195_g054022</name>
</gene>
<reference evidence="4 5" key="2">
    <citation type="journal article" date="2017" name="Front. Plant Sci.">
        <title>Gene Classification and Mining of Molecular Markers Useful in Red Clover (Trifolium pratense) Breeding.</title>
        <authorList>
            <person name="Istvanek J."/>
            <person name="Dluhosova J."/>
            <person name="Dluhos P."/>
            <person name="Patkova L."/>
            <person name="Nedelnik J."/>
            <person name="Repkova J."/>
        </authorList>
    </citation>
    <scope>NUCLEOTIDE SEQUENCE [LARGE SCALE GENOMIC DNA]</scope>
    <source>
        <strain evidence="5">cv. Tatra</strain>
        <tissue evidence="4">Young leaves</tissue>
    </source>
</reference>
<evidence type="ECO:0000313" key="5">
    <source>
        <dbReference type="Proteomes" id="UP000236291"/>
    </source>
</evidence>
<proteinExistence type="predicted"/>
<sequence length="80" mass="8638">VRGLEFNTIALNLLVSGAEDGEICIWDLAKSFRAYTFSTIKVLFSSGLGPKEATTSDKTQLDGGARLCSEWNPDVATQLV</sequence>
<evidence type="ECO:0000256" key="1">
    <source>
        <dbReference type="ARBA" id="ARBA00022574"/>
    </source>
</evidence>
<evidence type="ECO:0000313" key="4">
    <source>
        <dbReference type="EMBL" id="PNX64445.1"/>
    </source>
</evidence>
<reference evidence="4 5" key="1">
    <citation type="journal article" date="2014" name="Am. J. Bot.">
        <title>Genome assembly and annotation for red clover (Trifolium pratense; Fabaceae).</title>
        <authorList>
            <person name="Istvanek J."/>
            <person name="Jaros M."/>
            <person name="Krenek A."/>
            <person name="Repkova J."/>
        </authorList>
    </citation>
    <scope>NUCLEOTIDE SEQUENCE [LARGE SCALE GENOMIC DNA]</scope>
    <source>
        <strain evidence="5">cv. Tatra</strain>
        <tissue evidence="4">Young leaves</tissue>
    </source>
</reference>
<dbReference type="InterPro" id="IPR015943">
    <property type="entry name" value="WD40/YVTN_repeat-like_dom_sf"/>
</dbReference>
<protein>
    <submittedName>
        <fullName evidence="4">Transport protein SEC31A-like</fullName>
    </submittedName>
</protein>
<organism evidence="4 5">
    <name type="scientific">Trifolium pratense</name>
    <name type="common">Red clover</name>
    <dbReference type="NCBI Taxonomy" id="57577"/>
    <lineage>
        <taxon>Eukaryota</taxon>
        <taxon>Viridiplantae</taxon>
        <taxon>Streptophyta</taxon>
        <taxon>Embryophyta</taxon>
        <taxon>Tracheophyta</taxon>
        <taxon>Spermatophyta</taxon>
        <taxon>Magnoliopsida</taxon>
        <taxon>eudicotyledons</taxon>
        <taxon>Gunneridae</taxon>
        <taxon>Pentapetalae</taxon>
        <taxon>rosids</taxon>
        <taxon>fabids</taxon>
        <taxon>Fabales</taxon>
        <taxon>Fabaceae</taxon>
        <taxon>Papilionoideae</taxon>
        <taxon>50 kb inversion clade</taxon>
        <taxon>NPAAA clade</taxon>
        <taxon>Hologalegina</taxon>
        <taxon>IRL clade</taxon>
        <taxon>Trifolieae</taxon>
        <taxon>Trifolium</taxon>
    </lineage>
</organism>
<dbReference type="InterPro" id="IPR001680">
    <property type="entry name" value="WD40_rpt"/>
</dbReference>
<dbReference type="InterPro" id="IPR019775">
    <property type="entry name" value="WD40_repeat_CS"/>
</dbReference>
<evidence type="ECO:0000256" key="2">
    <source>
        <dbReference type="ARBA" id="ARBA00022737"/>
    </source>
</evidence>
<keyword evidence="2" id="KW-0677">Repeat</keyword>
<dbReference type="AlphaFoldDB" id="A0A2K3KDQ6"/>
<comment type="caution">
    <text evidence="4">The sequence shown here is derived from an EMBL/GenBank/DDBJ whole genome shotgun (WGS) entry which is preliminary data.</text>
</comment>